<dbReference type="EMBL" id="MT142359">
    <property type="protein sequence ID" value="QJA78904.1"/>
    <property type="molecule type" value="Genomic_DNA"/>
</dbReference>
<name>A0A6M3KB86_9ZZZZ</name>
<evidence type="ECO:0000313" key="3">
    <source>
        <dbReference type="EMBL" id="QJI04280.1"/>
    </source>
</evidence>
<accession>A0A6M3KB86</accession>
<protein>
    <submittedName>
        <fullName evidence="1">Uncharacterized protein</fullName>
    </submittedName>
</protein>
<dbReference type="EMBL" id="MT142871">
    <property type="protein sequence ID" value="QJA89824.1"/>
    <property type="molecule type" value="Genomic_DNA"/>
</dbReference>
<dbReference type="EMBL" id="MT145165">
    <property type="protein sequence ID" value="QJI04280.1"/>
    <property type="molecule type" value="Genomic_DNA"/>
</dbReference>
<evidence type="ECO:0000313" key="1">
    <source>
        <dbReference type="EMBL" id="QJA78904.1"/>
    </source>
</evidence>
<evidence type="ECO:0000313" key="2">
    <source>
        <dbReference type="EMBL" id="QJA89824.1"/>
    </source>
</evidence>
<proteinExistence type="predicted"/>
<gene>
    <name evidence="1" type="ORF">MM415A00968_0008</name>
    <name evidence="2" type="ORF">MM415B02492_0017</name>
    <name evidence="3" type="ORF">TM448B07190_0006</name>
</gene>
<organism evidence="1">
    <name type="scientific">viral metagenome</name>
    <dbReference type="NCBI Taxonomy" id="1070528"/>
    <lineage>
        <taxon>unclassified sequences</taxon>
        <taxon>metagenomes</taxon>
        <taxon>organismal metagenomes</taxon>
    </lineage>
</organism>
<dbReference type="AlphaFoldDB" id="A0A6M3KB86"/>
<reference evidence="1" key="1">
    <citation type="submission" date="2020-03" db="EMBL/GenBank/DDBJ databases">
        <title>The deep terrestrial virosphere.</title>
        <authorList>
            <person name="Holmfeldt K."/>
            <person name="Nilsson E."/>
            <person name="Simone D."/>
            <person name="Lopez-Fernandez M."/>
            <person name="Wu X."/>
            <person name="de Brujin I."/>
            <person name="Lundin D."/>
            <person name="Andersson A."/>
            <person name="Bertilsson S."/>
            <person name="Dopson M."/>
        </authorList>
    </citation>
    <scope>NUCLEOTIDE SEQUENCE</scope>
    <source>
        <strain evidence="1">MM415A00968</strain>
        <strain evidence="2">MM415B02492</strain>
        <strain evidence="3">TM448B07190</strain>
    </source>
</reference>
<sequence length="83" mass="9540">MMEDKPIKPEIEQSFDNMEIKTKEVRQRGIEEASKFNNSTNKILAFWSVTNSLILTTKFAMEILGLDLKTAYSRVKEIIAEEG</sequence>